<accession>A0ABW7GRR4</accession>
<dbReference type="Proteomes" id="UP001606302">
    <property type="component" value="Unassembled WGS sequence"/>
</dbReference>
<proteinExistence type="predicted"/>
<dbReference type="InterPro" id="IPR014985">
    <property type="entry name" value="WbqC"/>
</dbReference>
<comment type="caution">
    <text evidence="1">The sequence shown here is derived from an EMBL/GenBank/DDBJ whole genome shotgun (WGS) entry which is preliminary data.</text>
</comment>
<evidence type="ECO:0000313" key="2">
    <source>
        <dbReference type="Proteomes" id="UP001606302"/>
    </source>
</evidence>
<dbReference type="EMBL" id="JBIGHX010000010">
    <property type="protein sequence ID" value="MFG6464484.1"/>
    <property type="molecule type" value="Genomic_DNA"/>
</dbReference>
<name>A0ABW7GRR4_9BURK</name>
<gene>
    <name evidence="1" type="ORF">ACG04Q_23135</name>
</gene>
<protein>
    <submittedName>
        <fullName evidence="1">WbqC family protein</fullName>
    </submittedName>
</protein>
<evidence type="ECO:0000313" key="1">
    <source>
        <dbReference type="EMBL" id="MFG6464484.1"/>
    </source>
</evidence>
<organism evidence="1 2">
    <name type="scientific">Pelomonas lactea</name>
    <dbReference type="NCBI Taxonomy" id="3299030"/>
    <lineage>
        <taxon>Bacteria</taxon>
        <taxon>Pseudomonadati</taxon>
        <taxon>Pseudomonadota</taxon>
        <taxon>Betaproteobacteria</taxon>
        <taxon>Burkholderiales</taxon>
        <taxon>Sphaerotilaceae</taxon>
        <taxon>Roseateles</taxon>
    </lineage>
</organism>
<reference evidence="1 2" key="1">
    <citation type="submission" date="2024-08" db="EMBL/GenBank/DDBJ databases">
        <authorList>
            <person name="Lu H."/>
        </authorList>
    </citation>
    <scope>NUCLEOTIDE SEQUENCE [LARGE SCALE GENOMIC DNA]</scope>
    <source>
        <strain evidence="1 2">DXS20W</strain>
    </source>
</reference>
<dbReference type="Pfam" id="PF08889">
    <property type="entry name" value="WbqC"/>
    <property type="match status" value="1"/>
</dbReference>
<dbReference type="RefSeq" id="WP_394513904.1">
    <property type="nucleotide sequence ID" value="NZ_JBIGHX010000010.1"/>
</dbReference>
<sequence length="234" mass="27503">MKNVVVLQSNYIPWKGYFDLIHDADLFIFYDDVQYTKNDWRNRNKIQTPQGPRWLTIPTGINTDRRICDVELADHRWQSSHWESIRQTYRNSPYFKLYRPFFEDIYRGREWTSLSELNQQLIQRISQELLGMQTRFDDSRNYASGGAKQERLLNLLTAAGTEHYISGPAARAYIDEEAFAKANIRLTWKDYSNYPVYPQGSAPFEHGVSIIDLLFNTGPQAAWHIWGWRDGGQP</sequence>
<keyword evidence="2" id="KW-1185">Reference proteome</keyword>